<accession>A0A553NV60</accession>
<dbReference type="SUPFAM" id="SSF57667">
    <property type="entry name" value="beta-beta-alpha zinc fingers"/>
    <property type="match status" value="3"/>
</dbReference>
<dbReference type="STRING" id="6832.A0A553NV60"/>
<evidence type="ECO:0000256" key="8">
    <source>
        <dbReference type="ARBA" id="ARBA00023125"/>
    </source>
</evidence>
<dbReference type="GO" id="GO:0000122">
    <property type="term" value="P:negative regulation of transcription by RNA polymerase II"/>
    <property type="evidence" value="ECO:0007669"/>
    <property type="project" value="UniProtKB-ARBA"/>
</dbReference>
<dbReference type="Gene3D" id="3.30.160.60">
    <property type="entry name" value="Classic Zinc Finger"/>
    <property type="match status" value="5"/>
</dbReference>
<dbReference type="GO" id="GO:0140297">
    <property type="term" value="F:DNA-binding transcription factor binding"/>
    <property type="evidence" value="ECO:0007669"/>
    <property type="project" value="UniProtKB-ARBA"/>
</dbReference>
<evidence type="ECO:0000256" key="1">
    <source>
        <dbReference type="ARBA" id="ARBA00004123"/>
    </source>
</evidence>
<dbReference type="Proteomes" id="UP000318571">
    <property type="component" value="Chromosome 1"/>
</dbReference>
<evidence type="ECO:0000256" key="5">
    <source>
        <dbReference type="ARBA" id="ARBA00022771"/>
    </source>
</evidence>
<feature type="compositionally biased region" description="Polar residues" evidence="12">
    <location>
        <begin position="292"/>
        <end position="306"/>
    </location>
</feature>
<proteinExistence type="inferred from homology"/>
<dbReference type="EMBL" id="VCGU01000010">
    <property type="protein sequence ID" value="TRY69321.1"/>
    <property type="molecule type" value="Genomic_DNA"/>
</dbReference>
<evidence type="ECO:0000313" key="15">
    <source>
        <dbReference type="Proteomes" id="UP000318571"/>
    </source>
</evidence>
<feature type="domain" description="C2H2-type" evidence="13">
    <location>
        <begin position="359"/>
        <end position="386"/>
    </location>
</feature>
<dbReference type="GO" id="GO:0000981">
    <property type="term" value="F:DNA-binding transcription factor activity, RNA polymerase II-specific"/>
    <property type="evidence" value="ECO:0007669"/>
    <property type="project" value="TreeGrafter"/>
</dbReference>
<dbReference type="FunFam" id="3.30.160.60:FF:000019">
    <property type="entry name" value="GLI family zinc finger 3"/>
    <property type="match status" value="1"/>
</dbReference>
<evidence type="ECO:0000256" key="10">
    <source>
        <dbReference type="ARBA" id="ARBA00023242"/>
    </source>
</evidence>
<dbReference type="FunFam" id="3.30.160.60:FF:000036">
    <property type="entry name" value="GLI family zinc finger 3"/>
    <property type="match status" value="1"/>
</dbReference>
<keyword evidence="10" id="KW-0539">Nucleus</keyword>
<evidence type="ECO:0000313" key="14">
    <source>
        <dbReference type="EMBL" id="TRY69321.1"/>
    </source>
</evidence>
<comment type="similarity">
    <text evidence="2">Belongs to the GLI C2H2-type zinc-finger protein family.</text>
</comment>
<dbReference type="SMART" id="SM00355">
    <property type="entry name" value="ZnF_C2H2"/>
    <property type="match status" value="5"/>
</dbReference>
<sequence>MLDKNGFPLQFPASAFAAFPGLAPGMPGDPRAHVWQHPMTATTTQPNNTSQSNGNQGFAPPINSIESSAMLGLPPNAHSISPNYLNALHHSPTASLRLSAAAAVSGHQEYLNAAAQRLGELQASAGLVDPLHFDASRFAAASRVTRKRALSASPYSEMDLANLIRNSPLNGSASSSGSYGHLSPGTMSPALGFHAANAHLQQLQAHLLRSASSPYLPTSSFLHSSAAALHSPYFPLFTSASSVPTTTTTTSSPSNALANPKMTPEHSSNVVSSTMEDDDSSDTSPRERIKGSKTSSLRVPPSNASTGDKDDVKEEPDFVETHCHWRGCDQEFGTQDDLVKHLNNDHIGTNKKLFICQWQTCSRAEKPFKAQYMLVVHMRRHTGEKPHRCTFESCSKAYSRLENLKTHLRSHTGEKPYVCEFPGCAKAFSNASDRAKHQNRTHSNEKPYACKALGCTKRYTDPSSLRKHVKTVHGADFYASKRHKGESHEDGSSHNPDGDSSGKSRAKHSNQATGQSGIKLENSPLSLSPADVRLPNSNPISHD</sequence>
<dbReference type="InterPro" id="IPR043359">
    <property type="entry name" value="GLI-like"/>
</dbReference>
<dbReference type="FunFam" id="3.30.160.60:FF:000048">
    <property type="entry name" value="GLI family zinc finger 3"/>
    <property type="match status" value="1"/>
</dbReference>
<feature type="domain" description="C2H2-type" evidence="13">
    <location>
        <begin position="387"/>
        <end position="416"/>
    </location>
</feature>
<feature type="region of interest" description="Disordered" evidence="12">
    <location>
        <begin position="476"/>
        <end position="543"/>
    </location>
</feature>
<evidence type="ECO:0000256" key="11">
    <source>
        <dbReference type="PROSITE-ProRule" id="PRU00042"/>
    </source>
</evidence>
<feature type="region of interest" description="Disordered" evidence="12">
    <location>
        <begin position="242"/>
        <end position="314"/>
    </location>
</feature>
<evidence type="ECO:0000256" key="2">
    <source>
        <dbReference type="ARBA" id="ARBA00010831"/>
    </source>
</evidence>
<keyword evidence="8" id="KW-0238">DNA-binding</keyword>
<dbReference type="PANTHER" id="PTHR45718:SF4">
    <property type="entry name" value="TRANSCRIPTIONAL ACTIVATOR CUBITUS INTERRUPTUS"/>
    <property type="match status" value="1"/>
</dbReference>
<comment type="subcellular location">
    <subcellularLocation>
        <location evidence="1">Nucleus</location>
    </subcellularLocation>
</comment>
<feature type="domain" description="C2H2-type" evidence="13">
    <location>
        <begin position="448"/>
        <end position="473"/>
    </location>
</feature>
<dbReference type="FunFam" id="3.30.160.60:FF:000068">
    <property type="entry name" value="GLI family zinc finger 3"/>
    <property type="match status" value="1"/>
</dbReference>
<feature type="compositionally biased region" description="Basic and acidic residues" evidence="12">
    <location>
        <begin position="486"/>
        <end position="502"/>
    </location>
</feature>
<keyword evidence="3" id="KW-0479">Metal-binding</keyword>
<name>A0A553NV60_TIGCA</name>
<dbReference type="GO" id="GO:0008270">
    <property type="term" value="F:zinc ion binding"/>
    <property type="evidence" value="ECO:0007669"/>
    <property type="project" value="UniProtKB-KW"/>
</dbReference>
<dbReference type="OMA" id="HRCTFES"/>
<dbReference type="InterPro" id="IPR056436">
    <property type="entry name" value="Znf-C2H2_ZIC1-5/GLI1-3-like"/>
</dbReference>
<evidence type="ECO:0000256" key="6">
    <source>
        <dbReference type="ARBA" id="ARBA00022833"/>
    </source>
</evidence>
<keyword evidence="9" id="KW-0804">Transcription</keyword>
<protein>
    <recommendedName>
        <fullName evidence="13">C2H2-type domain-containing protein</fullName>
    </recommendedName>
</protein>
<evidence type="ECO:0000259" key="13">
    <source>
        <dbReference type="PROSITE" id="PS50157"/>
    </source>
</evidence>
<keyword evidence="6" id="KW-0862">Zinc</keyword>
<dbReference type="PROSITE" id="PS00028">
    <property type="entry name" value="ZINC_FINGER_C2H2_1"/>
    <property type="match status" value="4"/>
</dbReference>
<reference evidence="14 15" key="1">
    <citation type="journal article" date="2018" name="Nat. Ecol. Evol.">
        <title>Genomic signatures of mitonuclear coevolution across populations of Tigriopus californicus.</title>
        <authorList>
            <person name="Barreto F.S."/>
            <person name="Watson E.T."/>
            <person name="Lima T.G."/>
            <person name="Willett C.S."/>
            <person name="Edmands S."/>
            <person name="Li W."/>
            <person name="Burton R.S."/>
        </authorList>
    </citation>
    <scope>NUCLEOTIDE SEQUENCE [LARGE SCALE GENOMIC DNA]</scope>
    <source>
        <strain evidence="14 15">San Diego</strain>
    </source>
</reference>
<dbReference type="PROSITE" id="PS50157">
    <property type="entry name" value="ZINC_FINGER_C2H2_2"/>
    <property type="match status" value="5"/>
</dbReference>
<dbReference type="OrthoDB" id="3214149at2759"/>
<dbReference type="GO" id="GO:0000978">
    <property type="term" value="F:RNA polymerase II cis-regulatory region sequence-specific DNA binding"/>
    <property type="evidence" value="ECO:0007669"/>
    <property type="project" value="TreeGrafter"/>
</dbReference>
<dbReference type="FunFam" id="3.30.160.60:FF:000031">
    <property type="entry name" value="GLI family zinc finger 3"/>
    <property type="match status" value="1"/>
</dbReference>
<dbReference type="Pfam" id="PF00096">
    <property type="entry name" value="zf-C2H2"/>
    <property type="match status" value="1"/>
</dbReference>
<evidence type="ECO:0000256" key="7">
    <source>
        <dbReference type="ARBA" id="ARBA00023015"/>
    </source>
</evidence>
<keyword evidence="15" id="KW-1185">Reference proteome</keyword>
<dbReference type="AlphaFoldDB" id="A0A553NV60"/>
<feature type="compositionally biased region" description="Low complexity" evidence="12">
    <location>
        <begin position="242"/>
        <end position="254"/>
    </location>
</feature>
<evidence type="ECO:0000256" key="3">
    <source>
        <dbReference type="ARBA" id="ARBA00022723"/>
    </source>
</evidence>
<keyword evidence="4" id="KW-0677">Repeat</keyword>
<evidence type="ECO:0000256" key="9">
    <source>
        <dbReference type="ARBA" id="ARBA00023163"/>
    </source>
</evidence>
<evidence type="ECO:0000256" key="4">
    <source>
        <dbReference type="ARBA" id="ARBA00022737"/>
    </source>
</evidence>
<feature type="domain" description="C2H2-type" evidence="13">
    <location>
        <begin position="417"/>
        <end position="447"/>
    </location>
</feature>
<gene>
    <name evidence="14" type="ORF">TCAL_03239</name>
</gene>
<keyword evidence="5 11" id="KW-0863">Zinc-finger</keyword>
<comment type="caution">
    <text evidence="14">The sequence shown here is derived from an EMBL/GenBank/DDBJ whole genome shotgun (WGS) entry which is preliminary data.</text>
</comment>
<dbReference type="InterPro" id="IPR036236">
    <property type="entry name" value="Znf_C2H2_sf"/>
</dbReference>
<dbReference type="PANTHER" id="PTHR45718">
    <property type="entry name" value="TRANSCRIPTIONAL ACTIVATOR CUBITUS INTERRUPTUS"/>
    <property type="match status" value="1"/>
</dbReference>
<dbReference type="Pfam" id="PF23561">
    <property type="entry name" value="zf-C2H2_15"/>
    <property type="match status" value="1"/>
</dbReference>
<dbReference type="InterPro" id="IPR013087">
    <property type="entry name" value="Znf_C2H2_type"/>
</dbReference>
<feature type="domain" description="C2H2-type" evidence="13">
    <location>
        <begin position="321"/>
        <end position="351"/>
    </location>
</feature>
<dbReference type="GO" id="GO:0005634">
    <property type="term" value="C:nucleus"/>
    <property type="evidence" value="ECO:0007669"/>
    <property type="project" value="UniProtKB-SubCell"/>
</dbReference>
<keyword evidence="7" id="KW-0805">Transcription regulation</keyword>
<organism evidence="14 15">
    <name type="scientific">Tigriopus californicus</name>
    <name type="common">Marine copepod</name>
    <dbReference type="NCBI Taxonomy" id="6832"/>
    <lineage>
        <taxon>Eukaryota</taxon>
        <taxon>Metazoa</taxon>
        <taxon>Ecdysozoa</taxon>
        <taxon>Arthropoda</taxon>
        <taxon>Crustacea</taxon>
        <taxon>Multicrustacea</taxon>
        <taxon>Hexanauplia</taxon>
        <taxon>Copepoda</taxon>
        <taxon>Harpacticoida</taxon>
        <taxon>Harpacticidae</taxon>
        <taxon>Tigriopus</taxon>
    </lineage>
</organism>
<evidence type="ECO:0000256" key="12">
    <source>
        <dbReference type="SAM" id="MobiDB-lite"/>
    </source>
</evidence>